<accession>A0A2S7WLF3</accession>
<comment type="caution">
    <text evidence="2">The sequence shown here is derived from an EMBL/GenBank/DDBJ whole genome shotgun (WGS) entry which is preliminary data.</text>
</comment>
<dbReference type="InterPro" id="IPR018673">
    <property type="entry name" value="DUF2141"/>
</dbReference>
<dbReference type="OrthoDB" id="9788332at2"/>
<keyword evidence="1" id="KW-0732">Signal</keyword>
<proteinExistence type="predicted"/>
<evidence type="ECO:0008006" key="4">
    <source>
        <dbReference type="Google" id="ProtNLM"/>
    </source>
</evidence>
<reference evidence="2 3" key="1">
    <citation type="submission" date="2016-12" db="EMBL/GenBank/DDBJ databases">
        <title>Trade-off between light-utilization and light-protection in marine flavobacteria.</title>
        <authorList>
            <person name="Kumagai Y."/>
            <person name="Yoshizawa S."/>
            <person name="Kogure K."/>
            <person name="Iwasaki W."/>
        </authorList>
    </citation>
    <scope>NUCLEOTIDE SEQUENCE [LARGE SCALE GENOMIC DNA]</scope>
    <source>
        <strain evidence="2 3">NBRC 108759</strain>
    </source>
</reference>
<evidence type="ECO:0000313" key="3">
    <source>
        <dbReference type="Proteomes" id="UP000238882"/>
    </source>
</evidence>
<keyword evidence="3" id="KW-1185">Reference proteome</keyword>
<dbReference type="Pfam" id="PF09912">
    <property type="entry name" value="DUF2141"/>
    <property type="match status" value="1"/>
</dbReference>
<name>A0A2S7WLF3_9FLAO</name>
<dbReference type="Proteomes" id="UP000238882">
    <property type="component" value="Unassembled WGS sequence"/>
</dbReference>
<evidence type="ECO:0000313" key="2">
    <source>
        <dbReference type="EMBL" id="PQJ78440.1"/>
    </source>
</evidence>
<gene>
    <name evidence="2" type="ORF">BTO18_04200</name>
</gene>
<feature type="chain" id="PRO_5015647942" description="DUF2141 domain-containing protein" evidence="1">
    <location>
        <begin position="22"/>
        <end position="138"/>
    </location>
</feature>
<dbReference type="RefSeq" id="WP_105015027.1">
    <property type="nucleotide sequence ID" value="NZ_MSCN01000001.1"/>
</dbReference>
<protein>
    <recommendedName>
        <fullName evidence="4">DUF2141 domain-containing protein</fullName>
    </recommendedName>
</protein>
<feature type="signal peptide" evidence="1">
    <location>
        <begin position="1"/>
        <end position="21"/>
    </location>
</feature>
<dbReference type="EMBL" id="MSCN01000001">
    <property type="protein sequence ID" value="PQJ78440.1"/>
    <property type="molecule type" value="Genomic_DNA"/>
</dbReference>
<evidence type="ECO:0000256" key="1">
    <source>
        <dbReference type="SAM" id="SignalP"/>
    </source>
</evidence>
<organism evidence="2 3">
    <name type="scientific">Polaribacter porphyrae</name>
    <dbReference type="NCBI Taxonomy" id="1137780"/>
    <lineage>
        <taxon>Bacteria</taxon>
        <taxon>Pseudomonadati</taxon>
        <taxon>Bacteroidota</taxon>
        <taxon>Flavobacteriia</taxon>
        <taxon>Flavobacteriales</taxon>
        <taxon>Flavobacteriaceae</taxon>
    </lineage>
</organism>
<sequence>MKFLVSILVVTALFISSTINAQEKVTITATVVNVTSDKGKVGFALYNKKNFMKIPVQGANAKIVDGKSTVIFKDVVPGEYAIICYHDKNDNDKMDFSPQRMPLEDFGASNNYMAFAPPSYENAKFVVSDKNVSLDIKF</sequence>
<dbReference type="AlphaFoldDB" id="A0A2S7WLF3"/>